<reference evidence="1" key="2">
    <citation type="submission" date="2018-08" db="UniProtKB">
        <authorList>
            <consortium name="EnsemblPlants"/>
        </authorList>
    </citation>
    <scope>IDENTIFICATION</scope>
    <source>
        <strain evidence="1">Yugu1</strain>
    </source>
</reference>
<organism evidence="1 2">
    <name type="scientific">Setaria italica</name>
    <name type="common">Foxtail millet</name>
    <name type="synonym">Panicum italicum</name>
    <dbReference type="NCBI Taxonomy" id="4555"/>
    <lineage>
        <taxon>Eukaryota</taxon>
        <taxon>Viridiplantae</taxon>
        <taxon>Streptophyta</taxon>
        <taxon>Embryophyta</taxon>
        <taxon>Tracheophyta</taxon>
        <taxon>Spermatophyta</taxon>
        <taxon>Magnoliopsida</taxon>
        <taxon>Liliopsida</taxon>
        <taxon>Poales</taxon>
        <taxon>Poaceae</taxon>
        <taxon>PACMAD clade</taxon>
        <taxon>Panicoideae</taxon>
        <taxon>Panicodae</taxon>
        <taxon>Paniceae</taxon>
        <taxon>Cenchrinae</taxon>
        <taxon>Setaria</taxon>
    </lineage>
</organism>
<dbReference type="Gramene" id="KQL12956">
    <property type="protein sequence ID" value="KQL12956"/>
    <property type="gene ID" value="SETIT_025518mg"/>
</dbReference>
<evidence type="ECO:0000313" key="1">
    <source>
        <dbReference type="EnsemblPlants" id="KQL12956"/>
    </source>
</evidence>
<dbReference type="AlphaFoldDB" id="K3ZG16"/>
<dbReference type="HOGENOM" id="CLU_3192273_0_0_1"/>
<dbReference type="EnsemblPlants" id="KQL12956">
    <property type="protein sequence ID" value="KQL12956"/>
    <property type="gene ID" value="SETIT_025518mg"/>
</dbReference>
<proteinExistence type="predicted"/>
<protein>
    <submittedName>
        <fullName evidence="1">Uncharacterized protein</fullName>
    </submittedName>
</protein>
<accession>K3ZG16</accession>
<evidence type="ECO:0000313" key="2">
    <source>
        <dbReference type="Proteomes" id="UP000004995"/>
    </source>
</evidence>
<dbReference type="EMBL" id="AGNK02001410">
    <property type="status" value="NOT_ANNOTATED_CDS"/>
    <property type="molecule type" value="Genomic_DNA"/>
</dbReference>
<name>K3ZG16_SETIT</name>
<keyword evidence="2" id="KW-1185">Reference proteome</keyword>
<dbReference type="Proteomes" id="UP000004995">
    <property type="component" value="Unassembled WGS sequence"/>
</dbReference>
<reference evidence="2" key="1">
    <citation type="journal article" date="2012" name="Nat. Biotechnol.">
        <title>Reference genome sequence of the model plant Setaria.</title>
        <authorList>
            <person name="Bennetzen J.L."/>
            <person name="Schmutz J."/>
            <person name="Wang H."/>
            <person name="Percifield R."/>
            <person name="Hawkins J."/>
            <person name="Pontaroli A.C."/>
            <person name="Estep M."/>
            <person name="Feng L."/>
            <person name="Vaughn J.N."/>
            <person name="Grimwood J."/>
            <person name="Jenkins J."/>
            <person name="Barry K."/>
            <person name="Lindquist E."/>
            <person name="Hellsten U."/>
            <person name="Deshpande S."/>
            <person name="Wang X."/>
            <person name="Wu X."/>
            <person name="Mitros T."/>
            <person name="Triplett J."/>
            <person name="Yang X."/>
            <person name="Ye C.Y."/>
            <person name="Mauro-Herrera M."/>
            <person name="Wang L."/>
            <person name="Li P."/>
            <person name="Sharma M."/>
            <person name="Sharma R."/>
            <person name="Ronald P.C."/>
            <person name="Panaud O."/>
            <person name="Kellogg E.A."/>
            <person name="Brutnell T.P."/>
            <person name="Doust A.N."/>
            <person name="Tuskan G.A."/>
            <person name="Rokhsar D."/>
            <person name="Devos K.M."/>
        </authorList>
    </citation>
    <scope>NUCLEOTIDE SEQUENCE [LARGE SCALE GENOMIC DNA]</scope>
    <source>
        <strain evidence="2">cv. Yugu1</strain>
    </source>
</reference>
<dbReference type="InParanoid" id="K3ZG16"/>
<sequence>MFTAWKRMEGEKLVFEGRSLLPPQIFALIQEDIKLHQNACGNPELG</sequence>